<dbReference type="PANTHER" id="PTHR31566:SF0">
    <property type="entry name" value="CYTOCHROME C BIOGENESIS PROTEIN CCS1, CHLOROPLASTIC"/>
    <property type="match status" value="1"/>
</dbReference>
<accession>A0A1Q8CN49</accession>
<feature type="transmembrane region" description="Helical" evidence="6">
    <location>
        <begin position="446"/>
        <end position="464"/>
    </location>
</feature>
<name>A0A1Q8CN49_9PSEU</name>
<evidence type="ECO:0000256" key="4">
    <source>
        <dbReference type="ARBA" id="ARBA00022989"/>
    </source>
</evidence>
<reference evidence="8 9" key="1">
    <citation type="submission" date="2016-12" db="EMBL/GenBank/DDBJ databases">
        <title>The draft genome sequence of Actinophytocola sp. 11-183.</title>
        <authorList>
            <person name="Wang W."/>
            <person name="Yuan L."/>
        </authorList>
    </citation>
    <scope>NUCLEOTIDE SEQUENCE [LARGE SCALE GENOMIC DNA]</scope>
    <source>
        <strain evidence="8 9">11-183</strain>
    </source>
</reference>
<protein>
    <submittedName>
        <fullName evidence="8">Cytochrome C biogenesis protein ResB</fullName>
    </submittedName>
</protein>
<proteinExistence type="predicted"/>
<dbReference type="AlphaFoldDB" id="A0A1Q8CN49"/>
<dbReference type="Proteomes" id="UP000185596">
    <property type="component" value="Unassembled WGS sequence"/>
</dbReference>
<gene>
    <name evidence="8" type="ORF">BU204_20520</name>
</gene>
<evidence type="ECO:0000256" key="3">
    <source>
        <dbReference type="ARBA" id="ARBA00022748"/>
    </source>
</evidence>
<feature type="transmembrane region" description="Helical" evidence="6">
    <location>
        <begin position="68"/>
        <end position="91"/>
    </location>
</feature>
<dbReference type="InterPro" id="IPR023494">
    <property type="entry name" value="Cyt_c_bgen_Ccs1/CcsB/ResB"/>
</dbReference>
<dbReference type="EMBL" id="MSIE01000037">
    <property type="protein sequence ID" value="OLF15781.1"/>
    <property type="molecule type" value="Genomic_DNA"/>
</dbReference>
<evidence type="ECO:0000256" key="1">
    <source>
        <dbReference type="ARBA" id="ARBA00004141"/>
    </source>
</evidence>
<keyword evidence="9" id="KW-1185">Reference proteome</keyword>
<comment type="caution">
    <text evidence="8">The sequence shown here is derived from an EMBL/GenBank/DDBJ whole genome shotgun (WGS) entry which is preliminary data.</text>
</comment>
<evidence type="ECO:0000313" key="9">
    <source>
        <dbReference type="Proteomes" id="UP000185596"/>
    </source>
</evidence>
<keyword evidence="4 6" id="KW-1133">Transmembrane helix</keyword>
<evidence type="ECO:0000256" key="2">
    <source>
        <dbReference type="ARBA" id="ARBA00022692"/>
    </source>
</evidence>
<comment type="subcellular location">
    <subcellularLocation>
        <location evidence="1">Membrane</location>
        <topology evidence="1">Multi-pass membrane protein</topology>
    </subcellularLocation>
</comment>
<dbReference type="STRING" id="1912961.BU204_20520"/>
<evidence type="ECO:0000259" key="7">
    <source>
        <dbReference type="Pfam" id="PF05140"/>
    </source>
</evidence>
<keyword evidence="2 6" id="KW-0812">Transmembrane</keyword>
<dbReference type="GO" id="GO:0017004">
    <property type="term" value="P:cytochrome complex assembly"/>
    <property type="evidence" value="ECO:0007669"/>
    <property type="project" value="UniProtKB-KW"/>
</dbReference>
<dbReference type="PANTHER" id="PTHR31566">
    <property type="entry name" value="CYTOCHROME C BIOGENESIS PROTEIN CCS1, CHLOROPLASTIC"/>
    <property type="match status" value="1"/>
</dbReference>
<dbReference type="RefSeq" id="WP_075127314.1">
    <property type="nucleotide sequence ID" value="NZ_MSIE01000037.1"/>
</dbReference>
<organism evidence="8 9">
    <name type="scientific">Actinophytocola xanthii</name>
    <dbReference type="NCBI Taxonomy" id="1912961"/>
    <lineage>
        <taxon>Bacteria</taxon>
        <taxon>Bacillati</taxon>
        <taxon>Actinomycetota</taxon>
        <taxon>Actinomycetes</taxon>
        <taxon>Pseudonocardiales</taxon>
        <taxon>Pseudonocardiaceae</taxon>
    </lineage>
</organism>
<evidence type="ECO:0000256" key="5">
    <source>
        <dbReference type="ARBA" id="ARBA00023136"/>
    </source>
</evidence>
<keyword evidence="5 6" id="KW-0472">Membrane</keyword>
<evidence type="ECO:0000313" key="8">
    <source>
        <dbReference type="EMBL" id="OLF15781.1"/>
    </source>
</evidence>
<dbReference type="Pfam" id="PF05140">
    <property type="entry name" value="ResB"/>
    <property type="match status" value="1"/>
</dbReference>
<feature type="domain" description="ResB-like" evidence="7">
    <location>
        <begin position="18"/>
        <end position="504"/>
    </location>
</feature>
<evidence type="ECO:0000256" key="6">
    <source>
        <dbReference type="SAM" id="Phobius"/>
    </source>
</evidence>
<sequence>MRAALAFLRNTWRGLTSMRTALILLFLLALAAMPGALLPQRGLNAVKVEEYIADNGWWGRLLERFGFFDVYASVWFSAIYLLLFVSLVGCLTPRTVEYAKSLRARPVLTPRNLARLPHHREGVTDAEVAEVMADARRRLRGWRLEEREEADGGRSISAERGYLRELGNLVFHFAMLGLIAALAVGKMFNYEGQVVVLANGAEFCNSGTFAYDSFQPGLRVDGTDLNEFCLRVNDFTAHYLPTGQADFFRADIEYQAGEDLASNTWRPYPLEVNSPLRIVGDRVYLLGNGYAPTFTVVFPNGEERTNTVQWRPVDQLTYLSEGATKFDPPGVSDLAERRTKQLAITGLFAPTAVLQDNVLASAFPDLRDPAVAIDVMRGDLGTDSGRGQSIFSIDQSMVENGRLKRVARENMRPGEELRLDDGTVIRFDGVERFAYLQVSHDPAQTWVLGFAVLLVLGLGTSLVIKRRRVWVRATPSTDPESPGRTVVLLGGLARTDQAGYGEEFGRIADDLLPRPAPDDVVRQDVTAGRET</sequence>
<dbReference type="GO" id="GO:0016020">
    <property type="term" value="C:membrane"/>
    <property type="evidence" value="ECO:0007669"/>
    <property type="project" value="UniProtKB-SubCell"/>
</dbReference>
<feature type="transmembrane region" description="Helical" evidence="6">
    <location>
        <begin position="169"/>
        <end position="188"/>
    </location>
</feature>
<keyword evidence="3" id="KW-0201">Cytochrome c-type biogenesis</keyword>
<dbReference type="OrthoDB" id="3949537at2"/>
<dbReference type="InterPro" id="IPR007816">
    <property type="entry name" value="ResB-like_domain"/>
</dbReference>